<evidence type="ECO:0000313" key="14">
    <source>
        <dbReference type="Proteomes" id="UP001382455"/>
    </source>
</evidence>
<dbReference type="Gene3D" id="2.40.170.20">
    <property type="entry name" value="TonB-dependent receptor, beta-barrel domain"/>
    <property type="match status" value="1"/>
</dbReference>
<keyword evidence="7 8" id="KW-0998">Cell outer membrane</keyword>
<evidence type="ECO:0000256" key="3">
    <source>
        <dbReference type="ARBA" id="ARBA00022452"/>
    </source>
</evidence>
<dbReference type="EMBL" id="JBAWKS010000002">
    <property type="protein sequence ID" value="MEI4552179.1"/>
    <property type="molecule type" value="Genomic_DNA"/>
</dbReference>
<evidence type="ECO:0000256" key="4">
    <source>
        <dbReference type="ARBA" id="ARBA00022692"/>
    </source>
</evidence>
<dbReference type="Gene3D" id="2.170.130.10">
    <property type="entry name" value="TonB-dependent receptor, plug domain"/>
    <property type="match status" value="1"/>
</dbReference>
<evidence type="ECO:0000256" key="10">
    <source>
        <dbReference type="SAM" id="SignalP"/>
    </source>
</evidence>
<sequence>MREVFKKSLIVSLLSVHFTSLAEQNSQSFADIETIVTTASRTKKRHFDLIGNTSIIDKGAIATINAEHLNQVLSLASGVWLSRGNGQESLLSLRSPVLTGAGSCAEFLMLENNISLRAPGFCNVNQLFDSHFEISDRIEVVKGNNSARYGSNAIHGVININNTLYASENQLALDVGNDDFYRLNATASNDFDNMQLGVGVTVTSDGGYQLSSGYQQQKLSVSAQHQLGNWQTTHHFSVTNLEQDTAGYLQQGENAYKDKSLLKINEFPDAYRDSVAMHYSMQNSAEINNALWQLTPYLRYTDMTFLMHFLPGTPIEKNDHHSIGLQLSRYAQVTDALSLKLGSDLDFTQGSLQQYQTHETISDSAFLRAVLPKGHHYDYTVNARNYALYGQLDYQIAADQNAFLALRHDITEYDYDNALSTGNLKDDGTACGFGGCRYTRPANQTNRFNDTSYSLGYSLTLNDNTIVFAKLDNSFRAPHTAELYRLQNNQQQNDITSVDANQQELGLRFQTETVFGELAFYHLTKENAIYQDSDRHYLNGLSTQHQGLEFDLTWRLSDTFKTRLNSSYAKHTYENNPTNGQQLKGNEIDTSPRLIANLILNWQIAQNITSQFELRHLDGYYLDDKNTQTYSGHTVSNLRAKWQITSNFSIAFAVLNVFDTRFAERADYAFGNHRYFIGEPRNTSATLRYQF</sequence>
<dbReference type="InterPro" id="IPR012910">
    <property type="entry name" value="Plug_dom"/>
</dbReference>
<feature type="chain" id="PRO_5046478351" evidence="10">
    <location>
        <begin position="23"/>
        <end position="691"/>
    </location>
</feature>
<keyword evidence="3 8" id="KW-1134">Transmembrane beta strand</keyword>
<reference evidence="13 14" key="1">
    <citation type="submission" date="2023-12" db="EMBL/GenBank/DDBJ databases">
        <title>Friends and Foes: Symbiotic and Algicidal bacterial influence on Karenia brevis blooms.</title>
        <authorList>
            <person name="Fei C."/>
            <person name="Mohamed A.R."/>
            <person name="Booker A."/>
            <person name="Arshad M."/>
            <person name="Klass S."/>
            <person name="Ahn S."/>
            <person name="Gilbert P.M."/>
            <person name="Heil C.A."/>
            <person name="Martinez J.M."/>
            <person name="Amin S.A."/>
        </authorList>
    </citation>
    <scope>NUCLEOTIDE SEQUENCE [LARGE SCALE GENOMIC DNA]</scope>
    <source>
        <strain evidence="13 14">CE15</strain>
    </source>
</reference>
<dbReference type="InterPro" id="IPR000531">
    <property type="entry name" value="Beta-barrel_TonB"/>
</dbReference>
<dbReference type="Pfam" id="PF00593">
    <property type="entry name" value="TonB_dep_Rec_b-barrel"/>
    <property type="match status" value="1"/>
</dbReference>
<dbReference type="InterPro" id="IPR039426">
    <property type="entry name" value="TonB-dep_rcpt-like"/>
</dbReference>
<evidence type="ECO:0000259" key="11">
    <source>
        <dbReference type="Pfam" id="PF00593"/>
    </source>
</evidence>
<evidence type="ECO:0000256" key="5">
    <source>
        <dbReference type="ARBA" id="ARBA00023077"/>
    </source>
</evidence>
<evidence type="ECO:0000256" key="9">
    <source>
        <dbReference type="RuleBase" id="RU003357"/>
    </source>
</evidence>
<evidence type="ECO:0000256" key="2">
    <source>
        <dbReference type="ARBA" id="ARBA00022448"/>
    </source>
</evidence>
<dbReference type="Pfam" id="PF07715">
    <property type="entry name" value="Plug"/>
    <property type="match status" value="1"/>
</dbReference>
<keyword evidence="2 8" id="KW-0813">Transport</keyword>
<evidence type="ECO:0000256" key="6">
    <source>
        <dbReference type="ARBA" id="ARBA00023136"/>
    </source>
</evidence>
<dbReference type="PROSITE" id="PS52016">
    <property type="entry name" value="TONB_DEPENDENT_REC_3"/>
    <property type="match status" value="1"/>
</dbReference>
<dbReference type="InterPro" id="IPR036942">
    <property type="entry name" value="Beta-barrel_TonB_sf"/>
</dbReference>
<dbReference type="InterPro" id="IPR037066">
    <property type="entry name" value="Plug_dom_sf"/>
</dbReference>
<name>A0ABU8EYY3_9GAMM</name>
<proteinExistence type="inferred from homology"/>
<evidence type="ECO:0000256" key="1">
    <source>
        <dbReference type="ARBA" id="ARBA00004571"/>
    </source>
</evidence>
<comment type="similarity">
    <text evidence="8 9">Belongs to the TonB-dependent receptor family.</text>
</comment>
<feature type="domain" description="TonB-dependent receptor-like beta-barrel" evidence="11">
    <location>
        <begin position="214"/>
        <end position="657"/>
    </location>
</feature>
<keyword evidence="13" id="KW-0675">Receptor</keyword>
<evidence type="ECO:0000259" key="12">
    <source>
        <dbReference type="Pfam" id="PF07715"/>
    </source>
</evidence>
<comment type="caution">
    <text evidence="13">The sequence shown here is derived from an EMBL/GenBank/DDBJ whole genome shotgun (WGS) entry which is preliminary data.</text>
</comment>
<evidence type="ECO:0000256" key="7">
    <source>
        <dbReference type="ARBA" id="ARBA00023237"/>
    </source>
</evidence>
<organism evidence="13 14">
    <name type="scientific">Pseudoalteromonas spongiae</name>
    <dbReference type="NCBI Taxonomy" id="298657"/>
    <lineage>
        <taxon>Bacteria</taxon>
        <taxon>Pseudomonadati</taxon>
        <taxon>Pseudomonadota</taxon>
        <taxon>Gammaproteobacteria</taxon>
        <taxon>Alteromonadales</taxon>
        <taxon>Pseudoalteromonadaceae</taxon>
        <taxon>Pseudoalteromonas</taxon>
    </lineage>
</organism>
<evidence type="ECO:0000313" key="13">
    <source>
        <dbReference type="EMBL" id="MEI4552179.1"/>
    </source>
</evidence>
<dbReference type="RefSeq" id="WP_336437005.1">
    <property type="nucleotide sequence ID" value="NZ_JBAWKS010000002.1"/>
</dbReference>
<keyword evidence="10" id="KW-0732">Signal</keyword>
<keyword evidence="14" id="KW-1185">Reference proteome</keyword>
<accession>A0ABU8EYY3</accession>
<keyword evidence="5 9" id="KW-0798">TonB box</keyword>
<protein>
    <submittedName>
        <fullName evidence="13">TonB-dependent receptor</fullName>
    </submittedName>
</protein>
<dbReference type="PANTHER" id="PTHR30069">
    <property type="entry name" value="TONB-DEPENDENT OUTER MEMBRANE RECEPTOR"/>
    <property type="match status" value="1"/>
</dbReference>
<feature type="domain" description="TonB-dependent receptor plug" evidence="12">
    <location>
        <begin position="48"/>
        <end position="157"/>
    </location>
</feature>
<gene>
    <name evidence="13" type="ORF">WAE96_21045</name>
</gene>
<evidence type="ECO:0000256" key="8">
    <source>
        <dbReference type="PROSITE-ProRule" id="PRU01360"/>
    </source>
</evidence>
<keyword evidence="6 8" id="KW-0472">Membrane</keyword>
<dbReference type="Proteomes" id="UP001382455">
    <property type="component" value="Unassembled WGS sequence"/>
</dbReference>
<feature type="signal peptide" evidence="10">
    <location>
        <begin position="1"/>
        <end position="22"/>
    </location>
</feature>
<dbReference type="SUPFAM" id="SSF56935">
    <property type="entry name" value="Porins"/>
    <property type="match status" value="1"/>
</dbReference>
<keyword evidence="4 8" id="KW-0812">Transmembrane</keyword>
<comment type="subcellular location">
    <subcellularLocation>
        <location evidence="1 8">Cell outer membrane</location>
        <topology evidence="1 8">Multi-pass membrane protein</topology>
    </subcellularLocation>
</comment>
<dbReference type="PANTHER" id="PTHR30069:SF28">
    <property type="entry name" value="TONB-DEPENDENT RECEPTOR YNCD-RELATED"/>
    <property type="match status" value="1"/>
</dbReference>